<dbReference type="EMBL" id="PJKA01000012">
    <property type="protein sequence ID" value="PNC17812.1"/>
    <property type="molecule type" value="Genomic_DNA"/>
</dbReference>
<dbReference type="GO" id="GO:0004190">
    <property type="term" value="F:aspartic-type endopeptidase activity"/>
    <property type="evidence" value="ECO:0007669"/>
    <property type="project" value="InterPro"/>
</dbReference>
<dbReference type="GO" id="GO:0006508">
    <property type="term" value="P:proteolysis"/>
    <property type="evidence" value="ECO:0007669"/>
    <property type="project" value="InterPro"/>
</dbReference>
<dbReference type="AlphaFoldDB" id="A0A2N8HD44"/>
<dbReference type="Proteomes" id="UP000236000">
    <property type="component" value="Unassembled WGS sequence"/>
</dbReference>
<evidence type="ECO:0008006" key="4">
    <source>
        <dbReference type="Google" id="ProtNLM"/>
    </source>
</evidence>
<sequence>MKKILSFFTISLVSLLSAQGENIPSGSIPFELGTASRIYVKGSVNGSRPLRFLFDTGATSMVISTNSLKGVPMEFNETVVNHGATGSDEVRGSTENKFTIGEQVMEHVPFIAIPYSPDQWDGVLGLWFINQQVTEVNYTDRKIYLYPHGSYTPPPNAIRLKIEYVMGIPVVPGQVTVNGKTHQLRLSVDTGSDRVLDLNTPFVKKHHLLGSQKPFCISRISSSDSHTGVLENVIFDSIQLGGCKLPLIPGAFSTVTAGTQSSAEMDGVMGNNLLKRFNMVYDSREGYIYLVPNNLLYTPFYDCLLRPQPDPAFSSGK</sequence>
<accession>A0A2N8HD44</accession>
<feature type="signal peptide" evidence="1">
    <location>
        <begin position="1"/>
        <end position="18"/>
    </location>
</feature>
<organism evidence="2 3">
    <name type="scientific">Akkermansia muciniphila</name>
    <dbReference type="NCBI Taxonomy" id="239935"/>
    <lineage>
        <taxon>Bacteria</taxon>
        <taxon>Pseudomonadati</taxon>
        <taxon>Verrucomicrobiota</taxon>
        <taxon>Verrucomicrobiia</taxon>
        <taxon>Verrucomicrobiales</taxon>
        <taxon>Akkermansiaceae</taxon>
        <taxon>Akkermansia</taxon>
    </lineage>
</organism>
<reference evidence="2 3" key="1">
    <citation type="journal article" date="2017" name="BMC Genomics">
        <title>Genome sequencing of 39 Akkermansia muciniphila isolates reveals its population structure, genomic and functional diverisity, and global distribution in mammalian gut microbiotas.</title>
        <authorList>
            <person name="Guo X."/>
            <person name="Li S."/>
            <person name="Zhang J."/>
            <person name="Wu F."/>
            <person name="Li X."/>
            <person name="Wu D."/>
            <person name="Zhang M."/>
            <person name="Ou Z."/>
            <person name="Jie Z."/>
            <person name="Yan Q."/>
            <person name="Li P."/>
            <person name="Yi J."/>
            <person name="Peng Y."/>
        </authorList>
    </citation>
    <scope>NUCLEOTIDE SEQUENCE [LARGE SCALE GENOMIC DNA]</scope>
    <source>
        <strain evidence="2 3">GP24</strain>
    </source>
</reference>
<protein>
    <recommendedName>
        <fullName evidence="4">Peptidase A2 domain-containing protein</fullName>
    </recommendedName>
</protein>
<name>A0A2N8HD44_9BACT</name>
<feature type="chain" id="PRO_5014770099" description="Peptidase A2 domain-containing protein" evidence="1">
    <location>
        <begin position="19"/>
        <end position="317"/>
    </location>
</feature>
<gene>
    <name evidence="2" type="ORF">CXU22_08725</name>
</gene>
<dbReference type="SUPFAM" id="SSF50630">
    <property type="entry name" value="Acid proteases"/>
    <property type="match status" value="1"/>
</dbReference>
<evidence type="ECO:0000313" key="2">
    <source>
        <dbReference type="EMBL" id="PNC17812.1"/>
    </source>
</evidence>
<evidence type="ECO:0000313" key="3">
    <source>
        <dbReference type="Proteomes" id="UP000236000"/>
    </source>
</evidence>
<dbReference type="Pfam" id="PF13650">
    <property type="entry name" value="Asp_protease_2"/>
    <property type="match status" value="1"/>
</dbReference>
<comment type="caution">
    <text evidence="2">The sequence shown here is derived from an EMBL/GenBank/DDBJ whole genome shotgun (WGS) entry which is preliminary data.</text>
</comment>
<keyword evidence="1" id="KW-0732">Signal</keyword>
<dbReference type="InterPro" id="IPR021109">
    <property type="entry name" value="Peptidase_aspartic_dom_sf"/>
</dbReference>
<dbReference type="InterPro" id="IPR001969">
    <property type="entry name" value="Aspartic_peptidase_AS"/>
</dbReference>
<evidence type="ECO:0000256" key="1">
    <source>
        <dbReference type="SAM" id="SignalP"/>
    </source>
</evidence>
<dbReference type="PROSITE" id="PS00141">
    <property type="entry name" value="ASP_PROTEASE"/>
    <property type="match status" value="1"/>
</dbReference>
<dbReference type="InterPro" id="IPR034122">
    <property type="entry name" value="Retropepsin-like_bacterial"/>
</dbReference>
<dbReference type="Gene3D" id="2.40.70.10">
    <property type="entry name" value="Acid Proteases"/>
    <property type="match status" value="2"/>
</dbReference>
<dbReference type="CDD" id="cd05483">
    <property type="entry name" value="retropepsin_like_bacteria"/>
    <property type="match status" value="1"/>
</dbReference>
<dbReference type="RefSeq" id="WP_102714573.1">
    <property type="nucleotide sequence ID" value="NZ_PJKA01000012.1"/>
</dbReference>
<proteinExistence type="predicted"/>
<dbReference type="OrthoDB" id="198130at2"/>